<gene>
    <name evidence="2" type="ORF">GEV33_008251</name>
</gene>
<evidence type="ECO:0000313" key="2">
    <source>
        <dbReference type="EMBL" id="KAH0814540.1"/>
    </source>
</evidence>
<proteinExistence type="predicted"/>
<organism evidence="2 3">
    <name type="scientific">Tenebrio molitor</name>
    <name type="common">Yellow mealworm beetle</name>
    <dbReference type="NCBI Taxonomy" id="7067"/>
    <lineage>
        <taxon>Eukaryota</taxon>
        <taxon>Metazoa</taxon>
        <taxon>Ecdysozoa</taxon>
        <taxon>Arthropoda</taxon>
        <taxon>Hexapoda</taxon>
        <taxon>Insecta</taxon>
        <taxon>Pterygota</taxon>
        <taxon>Neoptera</taxon>
        <taxon>Endopterygota</taxon>
        <taxon>Coleoptera</taxon>
        <taxon>Polyphaga</taxon>
        <taxon>Cucujiformia</taxon>
        <taxon>Tenebrionidae</taxon>
        <taxon>Tenebrio</taxon>
    </lineage>
</organism>
<reference evidence="2" key="2">
    <citation type="submission" date="2021-08" db="EMBL/GenBank/DDBJ databases">
        <authorList>
            <person name="Eriksson T."/>
        </authorList>
    </citation>
    <scope>NUCLEOTIDE SEQUENCE</scope>
    <source>
        <strain evidence="2">Stoneville</strain>
        <tissue evidence="2">Whole head</tissue>
    </source>
</reference>
<protein>
    <submittedName>
        <fullName evidence="2">Uncharacterized protein</fullName>
    </submittedName>
</protein>
<evidence type="ECO:0000313" key="3">
    <source>
        <dbReference type="Proteomes" id="UP000719412"/>
    </source>
</evidence>
<keyword evidence="3" id="KW-1185">Reference proteome</keyword>
<evidence type="ECO:0000256" key="1">
    <source>
        <dbReference type="SAM" id="MobiDB-lite"/>
    </source>
</evidence>
<dbReference type="Proteomes" id="UP000719412">
    <property type="component" value="Unassembled WGS sequence"/>
</dbReference>
<comment type="caution">
    <text evidence="2">The sequence shown here is derived from an EMBL/GenBank/DDBJ whole genome shotgun (WGS) entry which is preliminary data.</text>
</comment>
<name>A0A8J6H9G4_TENMO</name>
<reference evidence="2" key="1">
    <citation type="journal article" date="2020" name="J Insects Food Feed">
        <title>The yellow mealworm (Tenebrio molitor) genome: a resource for the emerging insects as food and feed industry.</title>
        <authorList>
            <person name="Eriksson T."/>
            <person name="Andere A."/>
            <person name="Kelstrup H."/>
            <person name="Emery V."/>
            <person name="Picard C."/>
        </authorList>
    </citation>
    <scope>NUCLEOTIDE SEQUENCE</scope>
    <source>
        <strain evidence="2">Stoneville</strain>
        <tissue evidence="2">Whole head</tissue>
    </source>
</reference>
<dbReference type="AlphaFoldDB" id="A0A8J6H9G4"/>
<sequence length="123" mass="12973">MVSQLPLLGEGLPAGLAHDIRGPPLGRGTVPLVAPQRSSRFERSATCTTILHAWSGSRSHADASRQMSMSRRGAEVPVTPASGVPARCTKGQSDRVGTPGKDVSTESTKKLKKLDELFAPGEK</sequence>
<accession>A0A8J6H9G4</accession>
<feature type="region of interest" description="Disordered" evidence="1">
    <location>
        <begin position="56"/>
        <end position="123"/>
    </location>
</feature>
<feature type="compositionally biased region" description="Basic and acidic residues" evidence="1">
    <location>
        <begin position="103"/>
        <end position="123"/>
    </location>
</feature>
<dbReference type="EMBL" id="JABDTM020024196">
    <property type="protein sequence ID" value="KAH0814540.1"/>
    <property type="molecule type" value="Genomic_DNA"/>
</dbReference>